<name>A0A6H5HA75_9HEMI</name>
<dbReference type="Proteomes" id="UP000479000">
    <property type="component" value="Unassembled WGS sequence"/>
</dbReference>
<evidence type="ECO:0000313" key="2">
    <source>
        <dbReference type="Proteomes" id="UP000479000"/>
    </source>
</evidence>
<protein>
    <submittedName>
        <fullName evidence="1">Uncharacterized protein</fullName>
    </submittedName>
</protein>
<reference evidence="1 2" key="1">
    <citation type="submission" date="2020-02" db="EMBL/GenBank/DDBJ databases">
        <authorList>
            <person name="Ferguson B K."/>
        </authorList>
    </citation>
    <scope>NUCLEOTIDE SEQUENCE [LARGE SCALE GENOMIC DNA]</scope>
</reference>
<sequence length="157" mass="17483">TSIPKIRPLVLAVVRPGAFMASPQLQPPVHLSIRRASIAQVTPAKVTGQTKSCCRRQKENHLKNVPLFFNRDLRPVLRINRATKVKNSNNKVSKRSTNATSTSMSSIHRCFLADFPPTSMETTAKHRYIGSHLERISESVLSDLRSDITFFMVGGSV</sequence>
<feature type="non-terminal residue" evidence="1">
    <location>
        <position position="157"/>
    </location>
</feature>
<keyword evidence="2" id="KW-1185">Reference proteome</keyword>
<dbReference type="AlphaFoldDB" id="A0A6H5HA75"/>
<feature type="non-terminal residue" evidence="1">
    <location>
        <position position="1"/>
    </location>
</feature>
<evidence type="ECO:0000313" key="1">
    <source>
        <dbReference type="EMBL" id="CAB0012928.1"/>
    </source>
</evidence>
<accession>A0A6H5HA75</accession>
<organism evidence="1 2">
    <name type="scientific">Nesidiocoris tenuis</name>
    <dbReference type="NCBI Taxonomy" id="355587"/>
    <lineage>
        <taxon>Eukaryota</taxon>
        <taxon>Metazoa</taxon>
        <taxon>Ecdysozoa</taxon>
        <taxon>Arthropoda</taxon>
        <taxon>Hexapoda</taxon>
        <taxon>Insecta</taxon>
        <taxon>Pterygota</taxon>
        <taxon>Neoptera</taxon>
        <taxon>Paraneoptera</taxon>
        <taxon>Hemiptera</taxon>
        <taxon>Heteroptera</taxon>
        <taxon>Panheteroptera</taxon>
        <taxon>Cimicomorpha</taxon>
        <taxon>Miridae</taxon>
        <taxon>Dicyphina</taxon>
        <taxon>Nesidiocoris</taxon>
    </lineage>
</organism>
<dbReference type="EMBL" id="CADCXU010025666">
    <property type="protein sequence ID" value="CAB0012928.1"/>
    <property type="molecule type" value="Genomic_DNA"/>
</dbReference>
<proteinExistence type="predicted"/>
<gene>
    <name evidence="1" type="ORF">NTEN_LOCUS17618</name>
</gene>